<dbReference type="Proteomes" id="UP000441609">
    <property type="component" value="Unassembled WGS sequence"/>
</dbReference>
<evidence type="ECO:0000313" key="7">
    <source>
        <dbReference type="Proteomes" id="UP000095591"/>
    </source>
</evidence>
<dbReference type="EMBL" id="CYXP01000001">
    <property type="protein sequence ID" value="CUM80424.1"/>
    <property type="molecule type" value="Genomic_DNA"/>
</dbReference>
<reference evidence="6" key="3">
    <citation type="submission" date="2023-03" db="EMBL/GenBank/DDBJ databases">
        <title>Parabacteroides distasonis, a bacteria resistant against UC.</title>
        <authorList>
            <person name="Dai W."/>
        </authorList>
    </citation>
    <scope>NUCLEOTIDE SEQUENCE</scope>
    <source>
        <strain evidence="6">F1-28</strain>
    </source>
</reference>
<evidence type="ECO:0000313" key="1">
    <source>
        <dbReference type="EMBL" id="CUM80424.1"/>
    </source>
</evidence>
<protein>
    <submittedName>
        <fullName evidence="2">Glycosyltransferase family 1 protein</fullName>
    </submittedName>
</protein>
<keyword evidence="2" id="KW-0808">Transferase</keyword>
<dbReference type="AlphaFoldDB" id="A0A173RQQ6"/>
<evidence type="ECO:0000313" key="11">
    <source>
        <dbReference type="Proteomes" id="UP000463337"/>
    </source>
</evidence>
<sequence>MKALFLIFHGFNPANGISKKIQYQVDALQACGVDTRLCYMREPAGRKLRMIDSEILRDYGTGIKGKILKRIEYSSIVEYVRKEGIDLVYMRSDNNANPFTLHMVWQMRKNHVKVVMEIPTYPYDQEYIGFSRKATLLIDKCFRHTLAKRLSGVITFSDYQTIFGSRTIQISNGIDFKQIKLKKHINDTSHELHLIGVAEIHYWHGFDRLVKGLVNYYQANSGYNVYFHIVGNFAAKREENDILPLIKKYNLERYVILHGMRHGEELDELFEQADMGIGSLARHRSGITHIKTLKNREYAARGLPFIYSEMDSDFEGKPYILKAKADESPIEIPAILEFHRGQTLSPCQIRESVLSLSWESQMSKVLSEIDIENKK</sequence>
<proteinExistence type="predicted"/>
<evidence type="ECO:0000313" key="10">
    <source>
        <dbReference type="Proteomes" id="UP000461276"/>
    </source>
</evidence>
<gene>
    <name evidence="1" type="ORF">ERS852429_00652</name>
    <name evidence="2" type="ORF">GKD59_16835</name>
    <name evidence="4" type="ORF">GKD66_03270</name>
    <name evidence="3" type="ORF">GKD67_01495</name>
    <name evidence="5" type="ORF">GKD70_17405</name>
    <name evidence="6" type="ORF">P2T59_06825</name>
</gene>
<reference evidence="8 9" key="2">
    <citation type="journal article" date="2019" name="Nat. Med.">
        <title>A library of human gut bacterial isolates paired with longitudinal multiomics data enables mechanistic microbiome research.</title>
        <authorList>
            <person name="Poyet M."/>
            <person name="Groussin M."/>
            <person name="Gibbons S.M."/>
            <person name="Avila-Pacheco J."/>
            <person name="Jiang X."/>
            <person name="Kearney S.M."/>
            <person name="Perrotta A.R."/>
            <person name="Berdy B."/>
            <person name="Zhao S."/>
            <person name="Lieberman T.D."/>
            <person name="Swanson P.K."/>
            <person name="Smith M."/>
            <person name="Roesemann S."/>
            <person name="Alexander J.E."/>
            <person name="Rich S.A."/>
            <person name="Livny J."/>
            <person name="Vlamakis H."/>
            <person name="Clish C."/>
            <person name="Bullock K."/>
            <person name="Deik A."/>
            <person name="Scott J."/>
            <person name="Pierce K.A."/>
            <person name="Xavier R.J."/>
            <person name="Alm E.J."/>
        </authorList>
    </citation>
    <scope>NUCLEOTIDE SEQUENCE [LARGE SCALE GENOMIC DNA]</scope>
    <source>
        <strain evidence="5 9">BIOML-A20</strain>
        <strain evidence="4 8">BIOML-A32</strain>
        <strain evidence="2 11">BIOML-A41</strain>
        <strain evidence="3 10">BIOML-A9</strain>
    </source>
</reference>
<reference evidence="1 7" key="1">
    <citation type="submission" date="2015-09" db="EMBL/GenBank/DDBJ databases">
        <authorList>
            <consortium name="Pathogen Informatics"/>
        </authorList>
    </citation>
    <scope>NUCLEOTIDE SEQUENCE [LARGE SCALE GENOMIC DNA]</scope>
    <source>
        <strain evidence="1 7">2789STDY5608872</strain>
    </source>
</reference>
<dbReference type="EMBL" id="WKMY01000001">
    <property type="protein sequence ID" value="MRY91936.1"/>
    <property type="molecule type" value="Genomic_DNA"/>
</dbReference>
<dbReference type="RefSeq" id="WP_005856558.1">
    <property type="nucleotide sequence ID" value="NZ_BQOC01000001.1"/>
</dbReference>
<dbReference type="Proteomes" id="UP000461276">
    <property type="component" value="Unassembled WGS sequence"/>
</dbReference>
<dbReference type="GO" id="GO:0016740">
    <property type="term" value="F:transferase activity"/>
    <property type="evidence" value="ECO:0007669"/>
    <property type="project" value="UniProtKB-KW"/>
</dbReference>
<dbReference type="Proteomes" id="UP001221009">
    <property type="component" value="Chromosome"/>
</dbReference>
<dbReference type="SUPFAM" id="SSF53756">
    <property type="entry name" value="UDP-Glycosyltransferase/glycogen phosphorylase"/>
    <property type="match status" value="1"/>
</dbReference>
<evidence type="ECO:0000313" key="6">
    <source>
        <dbReference type="EMBL" id="WET65695.1"/>
    </source>
</evidence>
<name>A0A173RQQ6_PARDI</name>
<dbReference type="Proteomes" id="UP000463337">
    <property type="component" value="Unassembled WGS sequence"/>
</dbReference>
<dbReference type="EMBL" id="WKLT01000017">
    <property type="protein sequence ID" value="MRY59545.1"/>
    <property type="molecule type" value="Genomic_DNA"/>
</dbReference>
<evidence type="ECO:0000313" key="9">
    <source>
        <dbReference type="Proteomes" id="UP000441609"/>
    </source>
</evidence>
<organism evidence="1 7">
    <name type="scientific">Parabacteroides distasonis</name>
    <dbReference type="NCBI Taxonomy" id="823"/>
    <lineage>
        <taxon>Bacteria</taxon>
        <taxon>Pseudomonadati</taxon>
        <taxon>Bacteroidota</taxon>
        <taxon>Bacteroidia</taxon>
        <taxon>Bacteroidales</taxon>
        <taxon>Tannerellaceae</taxon>
        <taxon>Parabacteroides</taxon>
    </lineage>
</organism>
<evidence type="ECO:0000313" key="8">
    <source>
        <dbReference type="Proteomes" id="UP000441358"/>
    </source>
</evidence>
<dbReference type="Proteomes" id="UP000441358">
    <property type="component" value="Unassembled WGS sequence"/>
</dbReference>
<dbReference type="EMBL" id="CP120353">
    <property type="protein sequence ID" value="WET65695.1"/>
    <property type="molecule type" value="Genomic_DNA"/>
</dbReference>
<dbReference type="Proteomes" id="UP000095591">
    <property type="component" value="Unassembled WGS sequence"/>
</dbReference>
<evidence type="ECO:0000313" key="2">
    <source>
        <dbReference type="EMBL" id="MRY59545.1"/>
    </source>
</evidence>
<dbReference type="OrthoDB" id="6385861at2"/>
<dbReference type="EMBL" id="WKMC01000001">
    <property type="protein sequence ID" value="MRZ49278.1"/>
    <property type="molecule type" value="Genomic_DNA"/>
</dbReference>
<evidence type="ECO:0000313" key="5">
    <source>
        <dbReference type="EMBL" id="MSB75039.1"/>
    </source>
</evidence>
<evidence type="ECO:0000313" key="3">
    <source>
        <dbReference type="EMBL" id="MRY91936.1"/>
    </source>
</evidence>
<dbReference type="EMBL" id="WKMO01000018">
    <property type="protein sequence ID" value="MSB75039.1"/>
    <property type="molecule type" value="Genomic_DNA"/>
</dbReference>
<evidence type="ECO:0000313" key="4">
    <source>
        <dbReference type="EMBL" id="MRZ49278.1"/>
    </source>
</evidence>
<accession>A0A173RQQ6</accession>
<dbReference type="Gene3D" id="3.40.50.2000">
    <property type="entry name" value="Glycogen Phosphorylase B"/>
    <property type="match status" value="2"/>
</dbReference>